<evidence type="ECO:0000313" key="4">
    <source>
        <dbReference type="Proteomes" id="UP000293719"/>
    </source>
</evidence>
<keyword evidence="4" id="KW-1185">Reference proteome</keyword>
<dbReference type="InterPro" id="IPR009081">
    <property type="entry name" value="PP-bd_ACP"/>
</dbReference>
<feature type="region of interest" description="Disordered" evidence="1">
    <location>
        <begin position="1"/>
        <end position="54"/>
    </location>
</feature>
<dbReference type="Pfam" id="PF00550">
    <property type="entry name" value="PP-binding"/>
    <property type="match status" value="1"/>
</dbReference>
<dbReference type="Proteomes" id="UP000293719">
    <property type="component" value="Chromosome"/>
</dbReference>
<feature type="domain" description="Carrier" evidence="2">
    <location>
        <begin position="227"/>
        <end position="309"/>
    </location>
</feature>
<accession>A0A4P6V4W7</accession>
<evidence type="ECO:0000256" key="1">
    <source>
        <dbReference type="SAM" id="MobiDB-lite"/>
    </source>
</evidence>
<name>A0A4P6V4W7_9HYPH</name>
<dbReference type="EMBL" id="CP036532">
    <property type="protein sequence ID" value="QBK32365.1"/>
    <property type="molecule type" value="Genomic_DNA"/>
</dbReference>
<reference evidence="3 4" key="1">
    <citation type="journal article" date="2017" name="Int. J. Syst. Evol. Microbiol.">
        <title>Roseitalea porphyridii gen. nov., sp. nov., isolated from a red alga, and reclassification of Hoeflea suaedae Chung et al. 2013 as Pseudohoeflea suaedae gen. nov., comb. nov.</title>
        <authorList>
            <person name="Hyeon J.W."/>
            <person name="Jeong S.E."/>
            <person name="Baek K."/>
            <person name="Jeon C.O."/>
        </authorList>
    </citation>
    <scope>NUCLEOTIDE SEQUENCE [LARGE SCALE GENOMIC DNA]</scope>
    <source>
        <strain evidence="3 4">MA7-20</strain>
    </source>
</reference>
<protein>
    <recommendedName>
        <fullName evidence="2">Carrier domain-containing protein</fullName>
    </recommendedName>
</protein>
<gene>
    <name evidence="3" type="ORF">E0E05_11195</name>
</gene>
<dbReference type="InterPro" id="IPR036736">
    <property type="entry name" value="ACP-like_sf"/>
</dbReference>
<dbReference type="AlphaFoldDB" id="A0A4P6V4W7"/>
<dbReference type="KEGG" id="rpod:E0E05_11195"/>
<organism evidence="3 4">
    <name type="scientific">Roseitalea porphyridii</name>
    <dbReference type="NCBI Taxonomy" id="1852022"/>
    <lineage>
        <taxon>Bacteria</taxon>
        <taxon>Pseudomonadati</taxon>
        <taxon>Pseudomonadota</taxon>
        <taxon>Alphaproteobacteria</taxon>
        <taxon>Hyphomicrobiales</taxon>
        <taxon>Ahrensiaceae</taxon>
        <taxon>Roseitalea</taxon>
    </lineage>
</organism>
<sequence length="309" mass="32700">MGLQPPDLRATGLSAPGRPDRGHRGGRRRSSRRALGCGGARLSGDGDPDGRGDACHRRGDPRCGICHSARYGPAALVANDRRVLGPVSVLFQGDAGRPVLLSGVPALLQVEPAPAHGVRHLLRRLHRQCVLRLLPCAAAACGRGPAPYLAGLLFLLRVCGHPDGRDHLVAAVPASAQPRSGLVPLRRCATRAGDHLLRLAAGGRRFLGDRPHRGASSLSGRSIRSDVMDDAKLGALRQTIGAMLVKRGMPAEFGDDDSLFDSGALDSMSAVNLLMELESVFGLDLSDPDFDISRIDTFAEITELVKQPA</sequence>
<dbReference type="SUPFAM" id="SSF47336">
    <property type="entry name" value="ACP-like"/>
    <property type="match status" value="1"/>
</dbReference>
<dbReference type="Gene3D" id="1.10.1200.10">
    <property type="entry name" value="ACP-like"/>
    <property type="match status" value="1"/>
</dbReference>
<evidence type="ECO:0000313" key="3">
    <source>
        <dbReference type="EMBL" id="QBK32365.1"/>
    </source>
</evidence>
<dbReference type="PROSITE" id="PS50075">
    <property type="entry name" value="CARRIER"/>
    <property type="match status" value="1"/>
</dbReference>
<proteinExistence type="predicted"/>
<evidence type="ECO:0000259" key="2">
    <source>
        <dbReference type="PROSITE" id="PS50075"/>
    </source>
</evidence>